<gene>
    <name evidence="2" type="ORF">NDU88_004259</name>
</gene>
<dbReference type="Proteomes" id="UP001066276">
    <property type="component" value="Chromosome 1_2"/>
</dbReference>
<dbReference type="AlphaFoldDB" id="A0AAV7W8I8"/>
<feature type="compositionally biased region" description="Basic and acidic residues" evidence="1">
    <location>
        <begin position="149"/>
        <end position="159"/>
    </location>
</feature>
<feature type="compositionally biased region" description="Polar residues" evidence="1">
    <location>
        <begin position="12"/>
        <end position="21"/>
    </location>
</feature>
<proteinExistence type="predicted"/>
<organism evidence="2 3">
    <name type="scientific">Pleurodeles waltl</name>
    <name type="common">Iberian ribbed newt</name>
    <dbReference type="NCBI Taxonomy" id="8319"/>
    <lineage>
        <taxon>Eukaryota</taxon>
        <taxon>Metazoa</taxon>
        <taxon>Chordata</taxon>
        <taxon>Craniata</taxon>
        <taxon>Vertebrata</taxon>
        <taxon>Euteleostomi</taxon>
        <taxon>Amphibia</taxon>
        <taxon>Batrachia</taxon>
        <taxon>Caudata</taxon>
        <taxon>Salamandroidea</taxon>
        <taxon>Salamandridae</taxon>
        <taxon>Pleurodelinae</taxon>
        <taxon>Pleurodeles</taxon>
    </lineage>
</organism>
<feature type="compositionally biased region" description="Polar residues" evidence="1">
    <location>
        <begin position="181"/>
        <end position="190"/>
    </location>
</feature>
<evidence type="ECO:0000256" key="1">
    <source>
        <dbReference type="SAM" id="MobiDB-lite"/>
    </source>
</evidence>
<feature type="compositionally biased region" description="Polar residues" evidence="1">
    <location>
        <begin position="127"/>
        <end position="147"/>
    </location>
</feature>
<feature type="region of interest" description="Disordered" evidence="1">
    <location>
        <begin position="1"/>
        <end position="36"/>
    </location>
</feature>
<comment type="caution">
    <text evidence="2">The sequence shown here is derived from an EMBL/GenBank/DDBJ whole genome shotgun (WGS) entry which is preliminary data.</text>
</comment>
<name>A0AAV7W8I8_PLEWA</name>
<feature type="region of interest" description="Disordered" evidence="1">
    <location>
        <begin position="110"/>
        <end position="190"/>
    </location>
</feature>
<evidence type="ECO:0000313" key="3">
    <source>
        <dbReference type="Proteomes" id="UP001066276"/>
    </source>
</evidence>
<keyword evidence="3" id="KW-1185">Reference proteome</keyword>
<evidence type="ECO:0000313" key="2">
    <source>
        <dbReference type="EMBL" id="KAJ1208876.1"/>
    </source>
</evidence>
<protein>
    <submittedName>
        <fullName evidence="2">Uncharacterized protein</fullName>
    </submittedName>
</protein>
<feature type="compositionally biased region" description="Basic and acidic residues" evidence="1">
    <location>
        <begin position="110"/>
        <end position="121"/>
    </location>
</feature>
<reference evidence="2" key="1">
    <citation type="journal article" date="2022" name="bioRxiv">
        <title>Sequencing and chromosome-scale assembly of the giantPleurodeles waltlgenome.</title>
        <authorList>
            <person name="Brown T."/>
            <person name="Elewa A."/>
            <person name="Iarovenko S."/>
            <person name="Subramanian E."/>
            <person name="Araus A.J."/>
            <person name="Petzold A."/>
            <person name="Susuki M."/>
            <person name="Suzuki K.-i.T."/>
            <person name="Hayashi T."/>
            <person name="Toyoda A."/>
            <person name="Oliveira C."/>
            <person name="Osipova E."/>
            <person name="Leigh N.D."/>
            <person name="Simon A."/>
            <person name="Yun M.H."/>
        </authorList>
    </citation>
    <scope>NUCLEOTIDE SEQUENCE</scope>
    <source>
        <strain evidence="2">20211129_DDA</strain>
        <tissue evidence="2">Liver</tissue>
    </source>
</reference>
<dbReference type="EMBL" id="JANPWB010000002">
    <property type="protein sequence ID" value="KAJ1208876.1"/>
    <property type="molecule type" value="Genomic_DNA"/>
</dbReference>
<accession>A0AAV7W8I8</accession>
<sequence length="190" mass="20883">MGKQHPRPQESWAASSDANHGTTTLTPQRPLQPPPVQDTLLKILEASEDSKNTLRQEIGKVSVELGLLRTDHRKLVGRVDNVEDWLTEMGTSHQAPQTQLAQLTDRVQRLENRAEDTEGRSRRNKKMQASQGKQAAIQATASLTVSPSADKDKPSHTDMGESGDSSDYESVVDPRCGLPHVTSQTAEDII</sequence>